<feature type="signal peptide" evidence="1">
    <location>
        <begin position="1"/>
        <end position="18"/>
    </location>
</feature>
<organism evidence="2 3">
    <name type="scientific">Pogonomyrmex barbatus</name>
    <name type="common">red harvester ant</name>
    <dbReference type="NCBI Taxonomy" id="144034"/>
    <lineage>
        <taxon>Eukaryota</taxon>
        <taxon>Metazoa</taxon>
        <taxon>Ecdysozoa</taxon>
        <taxon>Arthropoda</taxon>
        <taxon>Hexapoda</taxon>
        <taxon>Insecta</taxon>
        <taxon>Pterygota</taxon>
        <taxon>Neoptera</taxon>
        <taxon>Endopterygota</taxon>
        <taxon>Hymenoptera</taxon>
        <taxon>Apocrita</taxon>
        <taxon>Aculeata</taxon>
        <taxon>Formicoidea</taxon>
        <taxon>Formicidae</taxon>
        <taxon>Myrmicinae</taxon>
        <taxon>Pogonomyrmex</taxon>
    </lineage>
</organism>
<dbReference type="Proteomes" id="UP000504615">
    <property type="component" value="Unplaced"/>
</dbReference>
<dbReference type="OrthoDB" id="6613562at2759"/>
<accession>A0A6I9WR67</accession>
<reference evidence="3" key="1">
    <citation type="submission" date="2025-08" db="UniProtKB">
        <authorList>
            <consortium name="RefSeq"/>
        </authorList>
    </citation>
    <scope>IDENTIFICATION</scope>
</reference>
<dbReference type="GeneID" id="105432536"/>
<evidence type="ECO:0000313" key="3">
    <source>
        <dbReference type="RefSeq" id="XP_011645690.1"/>
    </source>
</evidence>
<name>A0A6I9WR67_9HYME</name>
<keyword evidence="2" id="KW-1185">Reference proteome</keyword>
<gene>
    <name evidence="3" type="primary">LOC105432536</name>
</gene>
<protein>
    <submittedName>
        <fullName evidence="3">Uncharacterized protein LOC105432536</fullName>
    </submittedName>
</protein>
<feature type="chain" id="PRO_5027053167" evidence="1">
    <location>
        <begin position="19"/>
        <end position="221"/>
    </location>
</feature>
<sequence>MFLKSVCLISVIFAVASAAPMTSESVPTWHLPCGEILNLQPVSLKNLEEEMKTSLENIRLQHQLTMNDYLNRDYEYLYERVRIGVNDHQYIPNWVPSKKDVNLIRKLANANAAMIVNHFPKLHMDLQKFSVAFEELIEDEPNSQIQQALKATQSYLTMMLCEVESNIISLPSIRLPSRVERSIMSHTERNPIDETRRLIRDWGVILKYRDYLHAWRRVFDY</sequence>
<proteinExistence type="predicted"/>
<dbReference type="KEGG" id="pbar:105432536"/>
<evidence type="ECO:0000256" key="1">
    <source>
        <dbReference type="SAM" id="SignalP"/>
    </source>
</evidence>
<dbReference type="RefSeq" id="XP_011645690.1">
    <property type="nucleotide sequence ID" value="XM_011647388.2"/>
</dbReference>
<keyword evidence="1" id="KW-0732">Signal</keyword>
<dbReference type="AlphaFoldDB" id="A0A6I9WR67"/>
<evidence type="ECO:0000313" key="2">
    <source>
        <dbReference type="Proteomes" id="UP000504615"/>
    </source>
</evidence>